<evidence type="ECO:0000313" key="2">
    <source>
        <dbReference type="EMBL" id="UOQ73703.1"/>
    </source>
</evidence>
<evidence type="ECO:0000313" key="3">
    <source>
        <dbReference type="Proteomes" id="UP000831796"/>
    </source>
</evidence>
<dbReference type="SUPFAM" id="SSF69318">
    <property type="entry name" value="Integrin alpha N-terminal domain"/>
    <property type="match status" value="1"/>
</dbReference>
<dbReference type="AlphaFoldDB" id="A0A8T9QFU0"/>
<keyword evidence="1" id="KW-0732">Signal</keyword>
<name>A0A8T9QFU0_9BACT</name>
<gene>
    <name evidence="2" type="ORF">MUN79_07215</name>
</gene>
<dbReference type="EMBL" id="CP095046">
    <property type="protein sequence ID" value="UOQ73703.1"/>
    <property type="molecule type" value="Genomic_DNA"/>
</dbReference>
<evidence type="ECO:0000256" key="1">
    <source>
        <dbReference type="ARBA" id="ARBA00022729"/>
    </source>
</evidence>
<dbReference type="KEGG" id="hcu:MUN79_07215"/>
<sequence>MSVLLNDGTGSLTASPANATVAAGEQTTGLALGDIDGDGDLDFVTTNYLGSPSSSVRINNGSGVFTAPAVGQK</sequence>
<dbReference type="Proteomes" id="UP000831796">
    <property type="component" value="Chromosome"/>
</dbReference>
<dbReference type="InterPro" id="IPR028994">
    <property type="entry name" value="Integrin_alpha_N"/>
</dbReference>
<dbReference type="InterPro" id="IPR013517">
    <property type="entry name" value="FG-GAP"/>
</dbReference>
<dbReference type="Pfam" id="PF13517">
    <property type="entry name" value="FG-GAP_3"/>
    <property type="match status" value="1"/>
</dbReference>
<accession>A0A8T9QFU0</accession>
<organism evidence="2 3">
    <name type="scientific">Hymenobacter cellulosilyticus</name>
    <dbReference type="NCBI Taxonomy" id="2932248"/>
    <lineage>
        <taxon>Bacteria</taxon>
        <taxon>Pseudomonadati</taxon>
        <taxon>Bacteroidota</taxon>
        <taxon>Cytophagia</taxon>
        <taxon>Cytophagales</taxon>
        <taxon>Hymenobacteraceae</taxon>
        <taxon>Hymenobacter</taxon>
    </lineage>
</organism>
<dbReference type="Gene3D" id="2.130.10.130">
    <property type="entry name" value="Integrin alpha, N-terminal"/>
    <property type="match status" value="1"/>
</dbReference>
<reference evidence="2" key="1">
    <citation type="submission" date="2022-04" db="EMBL/GenBank/DDBJ databases">
        <title>Hymenobacter sp. isolated from the air.</title>
        <authorList>
            <person name="Won M."/>
            <person name="Lee C.-M."/>
            <person name="Woen H.-Y."/>
            <person name="Kwon S.-W."/>
        </authorList>
    </citation>
    <scope>NUCLEOTIDE SEQUENCE</scope>
    <source>
        <strain evidence="2">5116S-3</strain>
    </source>
</reference>
<keyword evidence="3" id="KW-1185">Reference proteome</keyword>
<protein>
    <submittedName>
        <fullName evidence="2">FG-GAP-like repeat-containing protein</fullName>
    </submittedName>
</protein>
<proteinExistence type="predicted"/>
<dbReference type="RefSeq" id="WP_244677053.1">
    <property type="nucleotide sequence ID" value="NZ_CP095046.1"/>
</dbReference>